<dbReference type="Pfam" id="PF04954">
    <property type="entry name" value="SIP"/>
    <property type="match status" value="1"/>
</dbReference>
<dbReference type="InterPro" id="IPR007037">
    <property type="entry name" value="SIP_rossman_dom"/>
</dbReference>
<dbReference type="Proteomes" id="UP001596053">
    <property type="component" value="Unassembled WGS sequence"/>
</dbReference>
<organism evidence="3 4">
    <name type="scientific">Bosea eneae</name>
    <dbReference type="NCBI Taxonomy" id="151454"/>
    <lineage>
        <taxon>Bacteria</taxon>
        <taxon>Pseudomonadati</taxon>
        <taxon>Pseudomonadota</taxon>
        <taxon>Alphaproteobacteria</taxon>
        <taxon>Hyphomicrobiales</taxon>
        <taxon>Boseaceae</taxon>
        <taxon>Bosea</taxon>
    </lineage>
</organism>
<feature type="domain" description="FAD-binding FR-type" evidence="2">
    <location>
        <begin position="107"/>
        <end position="229"/>
    </location>
</feature>
<gene>
    <name evidence="3" type="ORF">ACFPOB_12380</name>
</gene>
<dbReference type="RefSeq" id="WP_377798698.1">
    <property type="nucleotide sequence ID" value="NZ_JBHSLW010000013.1"/>
</dbReference>
<dbReference type="Gene3D" id="2.40.30.10">
    <property type="entry name" value="Translation factors"/>
    <property type="match status" value="1"/>
</dbReference>
<dbReference type="Pfam" id="PF08021">
    <property type="entry name" value="FAD_binding_9"/>
    <property type="match status" value="1"/>
</dbReference>
<dbReference type="SUPFAM" id="SSF63380">
    <property type="entry name" value="Riboflavin synthase domain-like"/>
    <property type="match status" value="1"/>
</dbReference>
<dbReference type="CDD" id="cd06193">
    <property type="entry name" value="siderophore_interacting"/>
    <property type="match status" value="1"/>
</dbReference>
<dbReference type="EMBL" id="JBHSLW010000013">
    <property type="protein sequence ID" value="MFC5420356.1"/>
    <property type="molecule type" value="Genomic_DNA"/>
</dbReference>
<evidence type="ECO:0000313" key="4">
    <source>
        <dbReference type="Proteomes" id="UP001596053"/>
    </source>
</evidence>
<dbReference type="InterPro" id="IPR039261">
    <property type="entry name" value="FNR_nucleotide-bd"/>
</dbReference>
<dbReference type="InterPro" id="IPR017927">
    <property type="entry name" value="FAD-bd_FR_type"/>
</dbReference>
<dbReference type="PANTHER" id="PTHR30157:SF0">
    <property type="entry name" value="NADPH-DEPENDENT FERRIC-CHELATE REDUCTASE"/>
    <property type="match status" value="1"/>
</dbReference>
<evidence type="ECO:0000313" key="3">
    <source>
        <dbReference type="EMBL" id="MFC5420356.1"/>
    </source>
</evidence>
<name>A0ABW0IRV2_9HYPH</name>
<comment type="caution">
    <text evidence="3">The sequence shown here is derived from an EMBL/GenBank/DDBJ whole genome shotgun (WGS) entry which is preliminary data.</text>
</comment>
<dbReference type="PANTHER" id="PTHR30157">
    <property type="entry name" value="FERRIC REDUCTASE, NADPH-DEPENDENT"/>
    <property type="match status" value="1"/>
</dbReference>
<protein>
    <submittedName>
        <fullName evidence="3">DUF2218 domain-containing protein</fullName>
    </submittedName>
</protein>
<dbReference type="InterPro" id="IPR017938">
    <property type="entry name" value="Riboflavin_synthase-like_b-brl"/>
</dbReference>
<sequence>MADDTNLHASARVALINPASMLDRLCDHFVDHGTVTREADNARVEGIFGAVQLKVAANALDITVASPTKSYLFVVKSSVAEHLVEFADGETIALDWQGDAVGETHIPYFREVVVRGARDITPAMRRVTVACDDPGHFTSGGLHVRVLIPPRGREPVWPSVGPDSRVIWPEGDDALAKRTYTIRSIDHARGELDIDVVLHDDSPGSIWARQAKPGDRVGLLGPGGGDVIPADWYLLCGDETALPAIARIAETLPSSTRASIVIEVADASEQQEIASKAMIEVTWLHREGAPAGSTDLLPQAVRSIALPDQGSPFVFAGCEQAAARAIRKHLRAEKQLPKDRHLVAAYWRRGHADVHDHGE</sequence>
<evidence type="ECO:0000259" key="2">
    <source>
        <dbReference type="PROSITE" id="PS51384"/>
    </source>
</evidence>
<keyword evidence="4" id="KW-1185">Reference proteome</keyword>
<evidence type="ECO:0000256" key="1">
    <source>
        <dbReference type="ARBA" id="ARBA00035644"/>
    </source>
</evidence>
<dbReference type="Gene3D" id="3.40.50.80">
    <property type="entry name" value="Nucleotide-binding domain of ferredoxin-NADP reductase (FNR) module"/>
    <property type="match status" value="1"/>
</dbReference>
<accession>A0ABW0IRV2</accession>
<dbReference type="Gene3D" id="3.30.310.50">
    <property type="entry name" value="Alpha-D-phosphohexomutase, C-terminal domain"/>
    <property type="match status" value="1"/>
</dbReference>
<reference evidence="4" key="1">
    <citation type="journal article" date="2019" name="Int. J. Syst. Evol. Microbiol.">
        <title>The Global Catalogue of Microorganisms (GCM) 10K type strain sequencing project: providing services to taxonomists for standard genome sequencing and annotation.</title>
        <authorList>
            <consortium name="The Broad Institute Genomics Platform"/>
            <consortium name="The Broad Institute Genome Sequencing Center for Infectious Disease"/>
            <person name="Wu L."/>
            <person name="Ma J."/>
        </authorList>
    </citation>
    <scope>NUCLEOTIDE SEQUENCE [LARGE SCALE GENOMIC DNA]</scope>
    <source>
        <strain evidence="4">NCAIM B.01391</strain>
    </source>
</reference>
<dbReference type="PROSITE" id="PS51384">
    <property type="entry name" value="FAD_FR"/>
    <property type="match status" value="1"/>
</dbReference>
<dbReference type="InterPro" id="IPR013113">
    <property type="entry name" value="SIP_FAD-bd"/>
</dbReference>
<dbReference type="InterPro" id="IPR039374">
    <property type="entry name" value="SIP_fam"/>
</dbReference>
<proteinExistence type="inferred from homology"/>
<comment type="similarity">
    <text evidence="1">Belongs to the SIP oxidoreductase family.</text>
</comment>
<dbReference type="Pfam" id="PF09981">
    <property type="entry name" value="DUF2218"/>
    <property type="match status" value="1"/>
</dbReference>
<dbReference type="InterPro" id="IPR014543">
    <property type="entry name" value="UCP028291"/>
</dbReference>